<dbReference type="SUPFAM" id="SSF90123">
    <property type="entry name" value="ABC transporter transmembrane region"/>
    <property type="match status" value="1"/>
</dbReference>
<dbReference type="PROSITE" id="PS00211">
    <property type="entry name" value="ABC_TRANSPORTER_1"/>
    <property type="match status" value="1"/>
</dbReference>
<dbReference type="InterPro" id="IPR011527">
    <property type="entry name" value="ABC1_TM_dom"/>
</dbReference>
<evidence type="ECO:0000256" key="2">
    <source>
        <dbReference type="ARBA" id="ARBA00022692"/>
    </source>
</evidence>
<dbReference type="PROSITE" id="PS50893">
    <property type="entry name" value="ABC_TRANSPORTER_2"/>
    <property type="match status" value="1"/>
</dbReference>
<reference evidence="10 11" key="1">
    <citation type="submission" date="2020-10" db="EMBL/GenBank/DDBJ databases">
        <title>ChiBAC.</title>
        <authorList>
            <person name="Zenner C."/>
            <person name="Hitch T.C.A."/>
            <person name="Clavel T."/>
        </authorList>
    </citation>
    <scope>NUCLEOTIDE SEQUENCE [LARGE SCALE GENOMIC DNA]</scope>
    <source>
        <strain evidence="10 11">DSM 107455</strain>
    </source>
</reference>
<feature type="transmembrane region" description="Helical" evidence="7">
    <location>
        <begin position="21"/>
        <end position="45"/>
    </location>
</feature>
<organism evidence="10 11">
    <name type="scientific">Thermophilibacter gallinarum</name>
    <dbReference type="NCBI Taxonomy" id="2779357"/>
    <lineage>
        <taxon>Bacteria</taxon>
        <taxon>Bacillati</taxon>
        <taxon>Actinomycetota</taxon>
        <taxon>Coriobacteriia</taxon>
        <taxon>Coriobacteriales</taxon>
        <taxon>Atopobiaceae</taxon>
        <taxon>Thermophilibacter</taxon>
    </lineage>
</organism>
<dbReference type="PANTHER" id="PTHR43394:SF1">
    <property type="entry name" value="ATP-BINDING CASSETTE SUB-FAMILY B MEMBER 10, MITOCHONDRIAL"/>
    <property type="match status" value="1"/>
</dbReference>
<feature type="domain" description="ABC transmembrane type-1" evidence="9">
    <location>
        <begin position="29"/>
        <end position="311"/>
    </location>
</feature>
<feature type="domain" description="ABC transporter" evidence="8">
    <location>
        <begin position="348"/>
        <end position="582"/>
    </location>
</feature>
<comment type="caution">
    <text evidence="10">The sequence shown here is derived from an EMBL/GenBank/DDBJ whole genome shotgun (WGS) entry which is preliminary data.</text>
</comment>
<evidence type="ECO:0000256" key="1">
    <source>
        <dbReference type="ARBA" id="ARBA00004651"/>
    </source>
</evidence>
<dbReference type="Proteomes" id="UP001194273">
    <property type="component" value="Unassembled WGS sequence"/>
</dbReference>
<proteinExistence type="predicted"/>
<evidence type="ECO:0000256" key="5">
    <source>
        <dbReference type="ARBA" id="ARBA00022989"/>
    </source>
</evidence>
<dbReference type="PANTHER" id="PTHR43394">
    <property type="entry name" value="ATP-DEPENDENT PERMEASE MDL1, MITOCHONDRIAL"/>
    <property type="match status" value="1"/>
</dbReference>
<evidence type="ECO:0000256" key="3">
    <source>
        <dbReference type="ARBA" id="ARBA00022741"/>
    </source>
</evidence>
<sequence length="591" mass="63562">MSEPKRDYSKRTAARLLLSLLAPYKVTLAAILVAALCDMSGMLYIPTQLSAMINVAVNSRDMSALMGHGVAMLIAAFVGSGGYIATVYLTSRLCAKVGRDLRLRVYEASLAFSASDFNAFGTGSMITRTLSDANVVQQTLLMSILMIFPVPIACVIAVSLAFSTDVVMGWLLLSVTLAVIAICVVAVAKSAPIFTRLQGFIDNMNTRLRESITGVRVIRAFGKEAHERGRLDETFTDFATNAIRVNVVFALTDSITFFLMNAVEAAIMWVGADRVGAHAMQIGSISALVEYAMLIMLFLMMAQFAILQVPRALACLTRAADVLDVDPEIADDACAVALPAGERGEEVARFDHVSMRFSDADEDTLHDISFALRRGEVTAIIGNTGSGKSTVARMLLRFNDATGGSLSFGGVDVRRLTQADLRARIAYVPQKAWLFSGTIAENLRHGDASASDARLWHALDVAQAGFVRDLPDALGTRVAQGGTNFSGGQRQRLAIARALVRRADLYVFDDSFSALDYKTDAALRHALAGELTDAATLIIAQRVSTIHDADQIVVLKDGEVVGLGRHDELMGSCPTYREIAESQSRGGAADE</sequence>
<evidence type="ECO:0000259" key="9">
    <source>
        <dbReference type="PROSITE" id="PS50929"/>
    </source>
</evidence>
<evidence type="ECO:0000256" key="6">
    <source>
        <dbReference type="ARBA" id="ARBA00023136"/>
    </source>
</evidence>
<feature type="transmembrane region" description="Helical" evidence="7">
    <location>
        <begin position="140"/>
        <end position="162"/>
    </location>
</feature>
<keyword evidence="3" id="KW-0547">Nucleotide-binding</keyword>
<keyword evidence="2 7" id="KW-0812">Transmembrane</keyword>
<gene>
    <name evidence="10" type="ORF">INF26_06760</name>
</gene>
<keyword evidence="6 7" id="KW-0472">Membrane</keyword>
<dbReference type="InterPro" id="IPR039421">
    <property type="entry name" value="Type_1_exporter"/>
</dbReference>
<protein>
    <submittedName>
        <fullName evidence="10">ABC transporter ATP-binding protein</fullName>
    </submittedName>
</protein>
<dbReference type="InterPro" id="IPR003593">
    <property type="entry name" value="AAA+_ATPase"/>
</dbReference>
<dbReference type="Pfam" id="PF00005">
    <property type="entry name" value="ABC_tran"/>
    <property type="match status" value="1"/>
</dbReference>
<dbReference type="SMART" id="SM00382">
    <property type="entry name" value="AAA"/>
    <property type="match status" value="1"/>
</dbReference>
<dbReference type="RefSeq" id="WP_193530148.1">
    <property type="nucleotide sequence ID" value="NZ_JADCJZ010000003.1"/>
</dbReference>
<accession>A0ABR9QU10</accession>
<feature type="transmembrane region" description="Helical" evidence="7">
    <location>
        <begin position="168"/>
        <end position="188"/>
    </location>
</feature>
<keyword evidence="5 7" id="KW-1133">Transmembrane helix</keyword>
<keyword evidence="11" id="KW-1185">Reference proteome</keyword>
<evidence type="ECO:0000313" key="11">
    <source>
        <dbReference type="Proteomes" id="UP001194273"/>
    </source>
</evidence>
<dbReference type="InterPro" id="IPR017871">
    <property type="entry name" value="ABC_transporter-like_CS"/>
</dbReference>
<feature type="transmembrane region" description="Helical" evidence="7">
    <location>
        <begin position="65"/>
        <end position="89"/>
    </location>
</feature>
<dbReference type="PROSITE" id="PS50929">
    <property type="entry name" value="ABC_TM1F"/>
    <property type="match status" value="1"/>
</dbReference>
<evidence type="ECO:0000256" key="4">
    <source>
        <dbReference type="ARBA" id="ARBA00022840"/>
    </source>
</evidence>
<dbReference type="EMBL" id="JADCJZ010000003">
    <property type="protein sequence ID" value="MBE5024549.1"/>
    <property type="molecule type" value="Genomic_DNA"/>
</dbReference>
<comment type="subcellular location">
    <subcellularLocation>
        <location evidence="1">Cell membrane</location>
        <topology evidence="1">Multi-pass membrane protein</topology>
    </subcellularLocation>
</comment>
<evidence type="ECO:0000256" key="7">
    <source>
        <dbReference type="SAM" id="Phobius"/>
    </source>
</evidence>
<dbReference type="InterPro" id="IPR036640">
    <property type="entry name" value="ABC1_TM_sf"/>
</dbReference>
<dbReference type="Pfam" id="PF00664">
    <property type="entry name" value="ABC_membrane"/>
    <property type="match status" value="1"/>
</dbReference>
<dbReference type="Gene3D" id="3.40.50.300">
    <property type="entry name" value="P-loop containing nucleotide triphosphate hydrolases"/>
    <property type="match status" value="1"/>
</dbReference>
<name>A0ABR9QU10_9ACTN</name>
<dbReference type="CDD" id="cd18548">
    <property type="entry name" value="ABC_6TM_Tm287_like"/>
    <property type="match status" value="1"/>
</dbReference>
<evidence type="ECO:0000259" key="8">
    <source>
        <dbReference type="PROSITE" id="PS50893"/>
    </source>
</evidence>
<dbReference type="InterPro" id="IPR003439">
    <property type="entry name" value="ABC_transporter-like_ATP-bd"/>
</dbReference>
<feature type="transmembrane region" description="Helical" evidence="7">
    <location>
        <begin position="288"/>
        <end position="307"/>
    </location>
</feature>
<dbReference type="Gene3D" id="1.20.1560.10">
    <property type="entry name" value="ABC transporter type 1, transmembrane domain"/>
    <property type="match status" value="1"/>
</dbReference>
<dbReference type="SUPFAM" id="SSF52540">
    <property type="entry name" value="P-loop containing nucleoside triphosphate hydrolases"/>
    <property type="match status" value="1"/>
</dbReference>
<dbReference type="GO" id="GO:0005524">
    <property type="term" value="F:ATP binding"/>
    <property type="evidence" value="ECO:0007669"/>
    <property type="project" value="UniProtKB-KW"/>
</dbReference>
<keyword evidence="4 10" id="KW-0067">ATP-binding</keyword>
<dbReference type="InterPro" id="IPR027417">
    <property type="entry name" value="P-loop_NTPase"/>
</dbReference>
<evidence type="ECO:0000313" key="10">
    <source>
        <dbReference type="EMBL" id="MBE5024549.1"/>
    </source>
</evidence>